<reference evidence="3 4" key="1">
    <citation type="submission" date="2018-10" db="EMBL/GenBank/DDBJ databases">
        <title>Sequencing the genomes of 1000 actinobacteria strains.</title>
        <authorList>
            <person name="Klenk H.-P."/>
        </authorList>
    </citation>
    <scope>NUCLEOTIDE SEQUENCE [LARGE SCALE GENOMIC DNA]</scope>
    <source>
        <strain evidence="3 4">DSM 44343</strain>
    </source>
</reference>
<evidence type="ECO:0000259" key="2">
    <source>
        <dbReference type="SMART" id="SM00829"/>
    </source>
</evidence>
<dbReference type="AlphaFoldDB" id="A0A495JYC1"/>
<comment type="caution">
    <text evidence="3">The sequence shown here is derived from an EMBL/GenBank/DDBJ whole genome shotgun (WGS) entry which is preliminary data.</text>
</comment>
<dbReference type="InterPro" id="IPR020843">
    <property type="entry name" value="ER"/>
</dbReference>
<feature type="domain" description="Enoyl reductase (ER)" evidence="2">
    <location>
        <begin position="21"/>
        <end position="335"/>
    </location>
</feature>
<evidence type="ECO:0000256" key="1">
    <source>
        <dbReference type="ARBA" id="ARBA00023002"/>
    </source>
</evidence>
<dbReference type="FunFam" id="3.40.50.720:FF:000121">
    <property type="entry name" value="Prostaglandin reductase 2"/>
    <property type="match status" value="1"/>
</dbReference>
<name>A0A495JYC1_WILMA</name>
<keyword evidence="1" id="KW-0560">Oxidoreductase</keyword>
<proteinExistence type="predicted"/>
<dbReference type="Pfam" id="PF16884">
    <property type="entry name" value="ADH_N_2"/>
    <property type="match status" value="1"/>
</dbReference>
<accession>A0A495JYC1</accession>
<evidence type="ECO:0000313" key="4">
    <source>
        <dbReference type="Proteomes" id="UP000274762"/>
    </source>
</evidence>
<dbReference type="Pfam" id="PF00107">
    <property type="entry name" value="ADH_zinc_N"/>
    <property type="match status" value="1"/>
</dbReference>
<dbReference type="InterPro" id="IPR036291">
    <property type="entry name" value="NAD(P)-bd_dom_sf"/>
</dbReference>
<dbReference type="GO" id="GO:0016628">
    <property type="term" value="F:oxidoreductase activity, acting on the CH-CH group of donors, NAD or NADP as acceptor"/>
    <property type="evidence" value="ECO:0007669"/>
    <property type="project" value="InterPro"/>
</dbReference>
<dbReference type="Gene3D" id="3.40.50.720">
    <property type="entry name" value="NAD(P)-binding Rossmann-like Domain"/>
    <property type="match status" value="1"/>
</dbReference>
<dbReference type="SUPFAM" id="SSF50129">
    <property type="entry name" value="GroES-like"/>
    <property type="match status" value="1"/>
</dbReference>
<dbReference type="PANTHER" id="PTHR43205">
    <property type="entry name" value="PROSTAGLANDIN REDUCTASE"/>
    <property type="match status" value="1"/>
</dbReference>
<dbReference type="SUPFAM" id="SSF51735">
    <property type="entry name" value="NAD(P)-binding Rossmann-fold domains"/>
    <property type="match status" value="1"/>
</dbReference>
<gene>
    <name evidence="3" type="ORF">DFJ75_0105</name>
</gene>
<sequence>MSSGVITTTRAVFLKERPADGEPRPEHFEVRETAVPEISGDQVLVQNLFMSVDPSMRGRLGTSEMHYTTNFQVDVPLDGSALGVVVAGNGLIPNGSYVRHRLGWREHAVVDASAAAVIEPRGLELHHWLGALGQTGFTAYAGLVRAGELRPGDDVFVSAAAGAVGSTAGQFARLMGARTVIGSAGGPSKAGKLIEDLGFDAGIDYRSEPIGSALRAAAPDGIDLYFDNVGGDHLVAALSSLKVGGRVALCGMISNGGPDRPPIDVLMNAILKRITLRGFIVRDHEDLRAEFEDRVVGWLEAGELVAESTIYDGLDNAVDAFLSMLGGGNVGKMLVRLG</sequence>
<dbReference type="InterPro" id="IPR013149">
    <property type="entry name" value="ADH-like_C"/>
</dbReference>
<dbReference type="RefSeq" id="WP_245968887.1">
    <property type="nucleotide sequence ID" value="NZ_CBCRXS010000001.1"/>
</dbReference>
<dbReference type="InterPro" id="IPR011032">
    <property type="entry name" value="GroES-like_sf"/>
</dbReference>
<protein>
    <recommendedName>
        <fullName evidence="2">Enoyl reductase (ER) domain-containing protein</fullName>
    </recommendedName>
</protein>
<dbReference type="SMART" id="SM00829">
    <property type="entry name" value="PKS_ER"/>
    <property type="match status" value="1"/>
</dbReference>
<organism evidence="3 4">
    <name type="scientific">Williamsia marianensis</name>
    <dbReference type="NCBI Taxonomy" id="85044"/>
    <lineage>
        <taxon>Bacteria</taxon>
        <taxon>Bacillati</taxon>
        <taxon>Actinomycetota</taxon>
        <taxon>Actinomycetes</taxon>
        <taxon>Mycobacteriales</taxon>
        <taxon>Nocardiaceae</taxon>
        <taxon>Williamsia</taxon>
    </lineage>
</organism>
<dbReference type="InterPro" id="IPR041694">
    <property type="entry name" value="ADH_N_2"/>
</dbReference>
<dbReference type="PANTHER" id="PTHR43205:SF7">
    <property type="entry name" value="PROSTAGLANDIN REDUCTASE 1"/>
    <property type="match status" value="1"/>
</dbReference>
<dbReference type="CDD" id="cd05288">
    <property type="entry name" value="PGDH"/>
    <property type="match status" value="1"/>
</dbReference>
<dbReference type="Gene3D" id="3.90.180.10">
    <property type="entry name" value="Medium-chain alcohol dehydrogenases, catalytic domain"/>
    <property type="match status" value="1"/>
</dbReference>
<dbReference type="EMBL" id="RBKV01000001">
    <property type="protein sequence ID" value="RKR93322.1"/>
    <property type="molecule type" value="Genomic_DNA"/>
</dbReference>
<dbReference type="Proteomes" id="UP000274762">
    <property type="component" value="Unassembled WGS sequence"/>
</dbReference>
<dbReference type="InterPro" id="IPR045010">
    <property type="entry name" value="MDR_fam"/>
</dbReference>
<evidence type="ECO:0000313" key="3">
    <source>
        <dbReference type="EMBL" id="RKR93322.1"/>
    </source>
</evidence>